<accession>A0ABY7AKS8</accession>
<comment type="catalytic activity">
    <reaction evidence="9">
        <text>acetate + ATP = acetyl phosphate + ADP</text>
        <dbReference type="Rhea" id="RHEA:11352"/>
        <dbReference type="ChEBI" id="CHEBI:22191"/>
        <dbReference type="ChEBI" id="CHEBI:30089"/>
        <dbReference type="ChEBI" id="CHEBI:30616"/>
        <dbReference type="ChEBI" id="CHEBI:456216"/>
        <dbReference type="EC" id="2.7.2.1"/>
    </reaction>
</comment>
<evidence type="ECO:0000313" key="12">
    <source>
        <dbReference type="Proteomes" id="UP001163726"/>
    </source>
</evidence>
<comment type="cofactor">
    <cofactor evidence="9">
        <name>Mg(2+)</name>
        <dbReference type="ChEBI" id="CHEBI:18420"/>
    </cofactor>
    <cofactor evidence="9">
        <name>Mn(2+)</name>
        <dbReference type="ChEBI" id="CHEBI:29035"/>
    </cofactor>
    <text evidence="9">Mg(2+). Can also accept Mn(2+).</text>
</comment>
<dbReference type="PANTHER" id="PTHR21060">
    <property type="entry name" value="ACETATE KINASE"/>
    <property type="match status" value="1"/>
</dbReference>
<dbReference type="EMBL" id="CP109965">
    <property type="protein sequence ID" value="WAJ70147.1"/>
    <property type="molecule type" value="Genomic_DNA"/>
</dbReference>
<dbReference type="PANTHER" id="PTHR21060:SF21">
    <property type="entry name" value="ACETATE KINASE"/>
    <property type="match status" value="1"/>
</dbReference>
<dbReference type="CDD" id="cd24010">
    <property type="entry name" value="ASKHA_NBD_AcK_PK"/>
    <property type="match status" value="1"/>
</dbReference>
<protein>
    <recommendedName>
        <fullName evidence="9">Acetate kinase</fullName>
        <ecNumber evidence="9">2.7.2.1</ecNumber>
    </recommendedName>
    <alternativeName>
        <fullName evidence="9">Acetokinase</fullName>
    </alternativeName>
</protein>
<comment type="function">
    <text evidence="9">Catalyzes the formation of acetyl phosphate from acetate and ATP. Can also catalyze the reverse reaction.</text>
</comment>
<evidence type="ECO:0000256" key="2">
    <source>
        <dbReference type="ARBA" id="ARBA00022490"/>
    </source>
</evidence>
<evidence type="ECO:0000256" key="1">
    <source>
        <dbReference type="ARBA" id="ARBA00008748"/>
    </source>
</evidence>
<dbReference type="RefSeq" id="WP_268074450.1">
    <property type="nucleotide sequence ID" value="NZ_CP109965.1"/>
</dbReference>
<dbReference type="SUPFAM" id="SSF53067">
    <property type="entry name" value="Actin-like ATPase domain"/>
    <property type="match status" value="2"/>
</dbReference>
<keyword evidence="2 9" id="KW-0963">Cytoplasm</keyword>
<dbReference type="PROSITE" id="PS01076">
    <property type="entry name" value="ACETATE_KINASE_2"/>
    <property type="match status" value="1"/>
</dbReference>
<keyword evidence="6 9" id="KW-0418">Kinase</keyword>
<dbReference type="InterPro" id="IPR023865">
    <property type="entry name" value="Aliphatic_acid_kinase_CS"/>
</dbReference>
<comment type="subunit">
    <text evidence="9">Homodimer.</text>
</comment>
<evidence type="ECO:0000256" key="5">
    <source>
        <dbReference type="ARBA" id="ARBA00022741"/>
    </source>
</evidence>
<feature type="binding site" evidence="9">
    <location>
        <position position="10"/>
    </location>
    <ligand>
        <name>Mg(2+)</name>
        <dbReference type="ChEBI" id="CHEBI:18420"/>
    </ligand>
</feature>
<feature type="active site" description="Proton donor/acceptor" evidence="9">
    <location>
        <position position="145"/>
    </location>
</feature>
<evidence type="ECO:0000256" key="4">
    <source>
        <dbReference type="ARBA" id="ARBA00022723"/>
    </source>
</evidence>
<keyword evidence="7 9" id="KW-0067">ATP-binding</keyword>
<sequence>MNNNNYLIINSGSSSVKFSLYVADHVEATLTGIAERLSTEQTKMSWTFENNKRELELAGADHREVLHNLFNILSKLNLFKSLTAIGHRIVHGGEYFKSSALITPNVLTKIEACSALAPLHNPAAVTGIQAVLEQLPDIPQVAVFDTAFHQTMPEHAFLYGLPYELYESQGIRKYGFHGTSHQYVANQAITKLGLDKNNSGLITAHLGNGCSICAVQNGASIDTSMGFTPLEGVMMGTRSGDIDPSIHQFLANKLNLPLAEITNILNKRSGLLGLSGSSNDMRTLSAKANEGDKQAALAIEVFAYRLAKSIAGMVAGLSRLDALVFTGGIGENSFLVRAKVLSHLTVLGFELDPELNNQGGDNLGLITKANSRRATIIHTQEEWVIAQDTIRLTQTEA</sequence>
<organism evidence="11 12">
    <name type="scientific">Catenovulum adriaticum</name>
    <dbReference type="NCBI Taxonomy" id="2984846"/>
    <lineage>
        <taxon>Bacteria</taxon>
        <taxon>Pseudomonadati</taxon>
        <taxon>Pseudomonadota</taxon>
        <taxon>Gammaproteobacteria</taxon>
        <taxon>Alteromonadales</taxon>
        <taxon>Alteromonadaceae</taxon>
        <taxon>Catenovulum</taxon>
    </lineage>
</organism>
<dbReference type="EC" id="2.7.2.1" evidence="9"/>
<evidence type="ECO:0000256" key="7">
    <source>
        <dbReference type="ARBA" id="ARBA00022840"/>
    </source>
</evidence>
<evidence type="ECO:0000256" key="10">
    <source>
        <dbReference type="RuleBase" id="RU003835"/>
    </source>
</evidence>
<dbReference type="Gene3D" id="3.30.420.40">
    <property type="match status" value="2"/>
</dbReference>
<feature type="binding site" evidence="9">
    <location>
        <position position="17"/>
    </location>
    <ligand>
        <name>ATP</name>
        <dbReference type="ChEBI" id="CHEBI:30616"/>
    </ligand>
</feature>
<dbReference type="InterPro" id="IPR004372">
    <property type="entry name" value="Ac/propionate_kinase"/>
</dbReference>
<evidence type="ECO:0000313" key="11">
    <source>
        <dbReference type="EMBL" id="WAJ70147.1"/>
    </source>
</evidence>
<dbReference type="Pfam" id="PF00871">
    <property type="entry name" value="Acetate_kinase"/>
    <property type="match status" value="1"/>
</dbReference>
<feature type="binding site" evidence="9">
    <location>
        <position position="381"/>
    </location>
    <ligand>
        <name>Mg(2+)</name>
        <dbReference type="ChEBI" id="CHEBI:18420"/>
    </ligand>
</feature>
<dbReference type="PIRSF" id="PIRSF000722">
    <property type="entry name" value="Acetate_prop_kin"/>
    <property type="match status" value="1"/>
</dbReference>
<proteinExistence type="inferred from homology"/>
<feature type="binding site" evidence="9">
    <location>
        <begin position="328"/>
        <end position="332"/>
    </location>
    <ligand>
        <name>ATP</name>
        <dbReference type="ChEBI" id="CHEBI:30616"/>
    </ligand>
</feature>
<keyword evidence="4 9" id="KW-0479">Metal-binding</keyword>
<comment type="pathway">
    <text evidence="9">Metabolic intermediate biosynthesis; acetyl-CoA biosynthesis; acetyl-CoA from acetate: step 1/2.</text>
</comment>
<keyword evidence="12" id="KW-1185">Reference proteome</keyword>
<evidence type="ECO:0000256" key="3">
    <source>
        <dbReference type="ARBA" id="ARBA00022679"/>
    </source>
</evidence>
<evidence type="ECO:0000256" key="6">
    <source>
        <dbReference type="ARBA" id="ARBA00022777"/>
    </source>
</evidence>
<feature type="binding site" evidence="9">
    <location>
        <position position="88"/>
    </location>
    <ligand>
        <name>substrate</name>
    </ligand>
</feature>
<evidence type="ECO:0000256" key="9">
    <source>
        <dbReference type="HAMAP-Rule" id="MF_00020"/>
    </source>
</evidence>
<feature type="binding site" evidence="9">
    <location>
        <begin position="280"/>
        <end position="282"/>
    </location>
    <ligand>
        <name>ATP</name>
        <dbReference type="ChEBI" id="CHEBI:30616"/>
    </ligand>
</feature>
<reference evidence="11" key="1">
    <citation type="submission" date="2022-10" db="EMBL/GenBank/DDBJ databases">
        <title>Catenovulum adriacola sp. nov. isolated in the Harbour of Susak.</title>
        <authorList>
            <person name="Schoch T."/>
            <person name="Reich S.J."/>
            <person name="Stoeferle S."/>
            <person name="Flaiz M."/>
            <person name="Kazda M."/>
            <person name="Riedel C.U."/>
            <person name="Duerre P."/>
        </authorList>
    </citation>
    <scope>NUCLEOTIDE SEQUENCE</scope>
    <source>
        <strain evidence="11">TS8</strain>
    </source>
</reference>
<keyword evidence="3 9" id="KW-0808">Transferase</keyword>
<keyword evidence="8 9" id="KW-0460">Magnesium</keyword>
<feature type="site" description="Transition state stabilizer" evidence="9">
    <location>
        <position position="238"/>
    </location>
</feature>
<keyword evidence="5 9" id="KW-0547">Nucleotide-binding</keyword>
<gene>
    <name evidence="9" type="primary">ackA</name>
    <name evidence="11" type="ORF">OLW01_13540</name>
</gene>
<dbReference type="GO" id="GO:0016301">
    <property type="term" value="F:kinase activity"/>
    <property type="evidence" value="ECO:0007669"/>
    <property type="project" value="UniProtKB-KW"/>
</dbReference>
<dbReference type="HAMAP" id="MF_00020">
    <property type="entry name" value="Acetate_kinase"/>
    <property type="match status" value="1"/>
</dbReference>
<feature type="binding site" evidence="9">
    <location>
        <begin position="205"/>
        <end position="209"/>
    </location>
    <ligand>
        <name>ATP</name>
        <dbReference type="ChEBI" id="CHEBI:30616"/>
    </ligand>
</feature>
<dbReference type="PRINTS" id="PR00471">
    <property type="entry name" value="ACETATEKNASE"/>
</dbReference>
<evidence type="ECO:0000256" key="8">
    <source>
        <dbReference type="ARBA" id="ARBA00022842"/>
    </source>
</evidence>
<name>A0ABY7AKS8_9ALTE</name>
<comment type="similarity">
    <text evidence="1 9 10">Belongs to the acetokinase family.</text>
</comment>
<dbReference type="InterPro" id="IPR000890">
    <property type="entry name" value="Aliphatic_acid_kin_short-chain"/>
</dbReference>
<dbReference type="InterPro" id="IPR043129">
    <property type="entry name" value="ATPase_NBD"/>
</dbReference>
<dbReference type="Proteomes" id="UP001163726">
    <property type="component" value="Chromosome"/>
</dbReference>
<comment type="subcellular location">
    <subcellularLocation>
        <location evidence="9">Cytoplasm</location>
    </subcellularLocation>
</comment>
<feature type="site" description="Transition state stabilizer" evidence="9">
    <location>
        <position position="177"/>
    </location>
</feature>
<dbReference type="NCBIfam" id="TIGR00016">
    <property type="entry name" value="ackA"/>
    <property type="match status" value="1"/>
</dbReference>